<keyword evidence="3 7" id="KW-0812">Transmembrane</keyword>
<comment type="subcellular location">
    <subcellularLocation>
        <location evidence="1">Membrane</location>
    </subcellularLocation>
</comment>
<dbReference type="STRING" id="981085.W9RME2"/>
<keyword evidence="5 7" id="KW-0472">Membrane</keyword>
<dbReference type="InterPro" id="IPR007749">
    <property type="entry name" value="DUF677"/>
</dbReference>
<protein>
    <submittedName>
        <fullName evidence="8">Uncharacterized protein</fullName>
    </submittedName>
</protein>
<evidence type="ECO:0000256" key="2">
    <source>
        <dbReference type="ARBA" id="ARBA00009074"/>
    </source>
</evidence>
<gene>
    <name evidence="8" type="ORF">L484_014327</name>
</gene>
<dbReference type="eggNOG" id="ENOG502QVA7">
    <property type="taxonomic scope" value="Eukaryota"/>
</dbReference>
<name>W9RME2_9ROSA</name>
<dbReference type="GO" id="GO:0016020">
    <property type="term" value="C:membrane"/>
    <property type="evidence" value="ECO:0007669"/>
    <property type="project" value="UniProtKB-SubCell"/>
</dbReference>
<dbReference type="PANTHER" id="PTHR31113">
    <property type="entry name" value="UPF0496 PROTEIN 3-RELATED"/>
    <property type="match status" value="1"/>
</dbReference>
<sequence>MPKMSFPMWSKLKSLDTETGKSRKDRGNSLSTKSSVDEEYLKAFRSNSYEEMWDKVQGQLGITSATTSTGAAFSPSSLSSPFYLDLSEYLLEPRQETLKSMIESLNFHLLLVEYFEASLRACNICELLLRSIKQARSDYRKIKRVIKMSKRVLVLDHDQYDDHSQLLHNDQCSRAVFRELGAIALLKNPLSIISPAQYHDIRDGYMVLLHKLTSKGKKIKRREKLKRLCKKVGGAGLVVTHSALLIALLVFAFHGVFGIVAAPALVGCSSVYLAKKKKKKRAMDSQPPRLPGGGLGKQLDMATKGVFILINDFDTMCQMVRRLHDEVEHRKSVADICVRNRKFELLREVVREFRDEEPSFMEQLEELEGHIYLCLLTINRSRRLVIQEIIATQK</sequence>
<keyword evidence="4 7" id="KW-1133">Transmembrane helix</keyword>
<keyword evidence="9" id="KW-1185">Reference proteome</keyword>
<dbReference type="EMBL" id="KE344844">
    <property type="protein sequence ID" value="EXB81519.1"/>
    <property type="molecule type" value="Genomic_DNA"/>
</dbReference>
<dbReference type="Pfam" id="PF05055">
    <property type="entry name" value="DUF677"/>
    <property type="match status" value="1"/>
</dbReference>
<evidence type="ECO:0000256" key="6">
    <source>
        <dbReference type="SAM" id="MobiDB-lite"/>
    </source>
</evidence>
<evidence type="ECO:0000256" key="7">
    <source>
        <dbReference type="SAM" id="Phobius"/>
    </source>
</evidence>
<evidence type="ECO:0000256" key="4">
    <source>
        <dbReference type="ARBA" id="ARBA00022989"/>
    </source>
</evidence>
<reference evidence="9" key="1">
    <citation type="submission" date="2013-01" db="EMBL/GenBank/DDBJ databases">
        <title>Draft Genome Sequence of a Mulberry Tree, Morus notabilis C.K. Schneid.</title>
        <authorList>
            <person name="He N."/>
            <person name="Zhao S."/>
        </authorList>
    </citation>
    <scope>NUCLEOTIDE SEQUENCE</scope>
</reference>
<dbReference type="AlphaFoldDB" id="W9RME2"/>
<proteinExistence type="inferred from homology"/>
<feature type="compositionally biased region" description="Basic and acidic residues" evidence="6">
    <location>
        <begin position="13"/>
        <end position="27"/>
    </location>
</feature>
<accession>W9RME2</accession>
<dbReference type="PANTHER" id="PTHR31113:SF20">
    <property type="entry name" value="UPF0496 PROTEIN 2-RELATED"/>
    <property type="match status" value="1"/>
</dbReference>
<comment type="similarity">
    <text evidence="2">Belongs to the UPF0496 family.</text>
</comment>
<evidence type="ECO:0000256" key="3">
    <source>
        <dbReference type="ARBA" id="ARBA00022692"/>
    </source>
</evidence>
<feature type="region of interest" description="Disordered" evidence="6">
    <location>
        <begin position="1"/>
        <end position="35"/>
    </location>
</feature>
<dbReference type="Proteomes" id="UP000030645">
    <property type="component" value="Unassembled WGS sequence"/>
</dbReference>
<evidence type="ECO:0000313" key="8">
    <source>
        <dbReference type="EMBL" id="EXB81519.1"/>
    </source>
</evidence>
<dbReference type="OrthoDB" id="776561at2759"/>
<evidence type="ECO:0000256" key="1">
    <source>
        <dbReference type="ARBA" id="ARBA00004370"/>
    </source>
</evidence>
<organism evidence="8 9">
    <name type="scientific">Morus notabilis</name>
    <dbReference type="NCBI Taxonomy" id="981085"/>
    <lineage>
        <taxon>Eukaryota</taxon>
        <taxon>Viridiplantae</taxon>
        <taxon>Streptophyta</taxon>
        <taxon>Embryophyta</taxon>
        <taxon>Tracheophyta</taxon>
        <taxon>Spermatophyta</taxon>
        <taxon>Magnoliopsida</taxon>
        <taxon>eudicotyledons</taxon>
        <taxon>Gunneridae</taxon>
        <taxon>Pentapetalae</taxon>
        <taxon>rosids</taxon>
        <taxon>fabids</taxon>
        <taxon>Rosales</taxon>
        <taxon>Moraceae</taxon>
        <taxon>Moreae</taxon>
        <taxon>Morus</taxon>
    </lineage>
</organism>
<evidence type="ECO:0000313" key="9">
    <source>
        <dbReference type="Proteomes" id="UP000030645"/>
    </source>
</evidence>
<evidence type="ECO:0000256" key="5">
    <source>
        <dbReference type="ARBA" id="ARBA00023136"/>
    </source>
</evidence>
<feature type="transmembrane region" description="Helical" evidence="7">
    <location>
        <begin position="256"/>
        <end position="274"/>
    </location>
</feature>
<dbReference type="KEGG" id="mnt:21397470"/>